<accession>A0A0U3BVH6</accession>
<evidence type="ECO:0000256" key="1">
    <source>
        <dbReference type="SAM" id="MobiDB-lite"/>
    </source>
</evidence>
<proteinExistence type="predicted"/>
<protein>
    <submittedName>
        <fullName evidence="2">Uncharacterized protein</fullName>
    </submittedName>
</protein>
<dbReference type="Proteomes" id="UP000064183">
    <property type="component" value="Chromosome"/>
</dbReference>
<dbReference type="AlphaFoldDB" id="A0A0U3BVH6"/>
<organism evidence="2 3">
    <name type="scientific">Streptomyces globisporus C-1027</name>
    <dbReference type="NCBI Taxonomy" id="1172567"/>
    <lineage>
        <taxon>Bacteria</taxon>
        <taxon>Bacillati</taxon>
        <taxon>Actinomycetota</taxon>
        <taxon>Actinomycetes</taxon>
        <taxon>Kitasatosporales</taxon>
        <taxon>Streptomycetaceae</taxon>
        <taxon>Streptomyces</taxon>
    </lineage>
</organism>
<evidence type="ECO:0000313" key="2">
    <source>
        <dbReference type="EMBL" id="ALU93717.1"/>
    </source>
</evidence>
<dbReference type="EMBL" id="CP013738">
    <property type="protein sequence ID" value="ALU93717.1"/>
    <property type="molecule type" value="Genomic_DNA"/>
</dbReference>
<reference evidence="2 3" key="1">
    <citation type="journal article" date="2012" name="J. Bacteriol.">
        <title>Draft genome sequence of Streptomyces globisporus C-1027, which produces an antitumor antibiotic consisting of a nine-membered enediyne with a chromoprotein.</title>
        <authorList>
            <person name="Wang L."/>
            <person name="Wang S."/>
            <person name="He Q."/>
            <person name="Yu T."/>
            <person name="Li Q."/>
            <person name="Hong B."/>
        </authorList>
    </citation>
    <scope>NUCLEOTIDE SEQUENCE [LARGE SCALE GENOMIC DNA]</scope>
    <source>
        <strain evidence="2 3">C-1027</strain>
    </source>
</reference>
<sequence>MLQCTAVTLLPPDAVLLLTAPGTDSPEDPEPYVLCELGEHDSTPTGPHTEHAAYLRPGRTPDSPALWFFWTGSGPERTHRAEPAPWCPAVLRRLDSGLVRRCALFDHHPASHSWDVTDPLGDLIAERLVSGDSPEG</sequence>
<feature type="region of interest" description="Disordered" evidence="1">
    <location>
        <begin position="37"/>
        <end position="57"/>
    </location>
</feature>
<name>A0A0U3BVH6_STRGL</name>
<dbReference type="STRING" id="1172567.WQO_10360"/>
<dbReference type="KEGG" id="sgb:WQO_10360"/>
<dbReference type="RefSeq" id="WP_010064195.1">
    <property type="nucleotide sequence ID" value="NZ_CP013738.1"/>
</dbReference>
<gene>
    <name evidence="2" type="ORF">WQO_10360</name>
</gene>
<feature type="compositionally biased region" description="Basic and acidic residues" evidence="1">
    <location>
        <begin position="37"/>
        <end position="53"/>
    </location>
</feature>
<dbReference type="GeneID" id="27782733"/>
<evidence type="ECO:0000313" key="3">
    <source>
        <dbReference type="Proteomes" id="UP000064183"/>
    </source>
</evidence>